<dbReference type="SUPFAM" id="SSF55729">
    <property type="entry name" value="Acyl-CoA N-acyltransferases (Nat)"/>
    <property type="match status" value="1"/>
</dbReference>
<accession>A0A4Q0VMQ8</accession>
<evidence type="ECO:0000313" key="3">
    <source>
        <dbReference type="Proteomes" id="UP000290649"/>
    </source>
</evidence>
<protein>
    <submittedName>
        <fullName evidence="2">Putative beta-lysine N-acetyltransferase</fullName>
    </submittedName>
</protein>
<organism evidence="2 3">
    <name type="scientific">Anaerobacillus alkaliphilus</name>
    <dbReference type="NCBI Taxonomy" id="1548597"/>
    <lineage>
        <taxon>Bacteria</taxon>
        <taxon>Bacillati</taxon>
        <taxon>Bacillota</taxon>
        <taxon>Bacilli</taxon>
        <taxon>Bacillales</taxon>
        <taxon>Bacillaceae</taxon>
        <taxon>Anaerobacillus</taxon>
    </lineage>
</organism>
<dbReference type="CDD" id="cd04301">
    <property type="entry name" value="NAT_SF"/>
    <property type="match status" value="1"/>
</dbReference>
<reference evidence="2 3" key="1">
    <citation type="journal article" date="2019" name="Int. J. Syst. Evol. Microbiol.">
        <title>Anaerobacillus alkaliphilus sp. nov., a novel alkaliphilic and moderately halophilic bacterium.</title>
        <authorList>
            <person name="Borsodi A.K."/>
            <person name="Aszalos J.M."/>
            <person name="Bihari P."/>
            <person name="Nagy I."/>
            <person name="Schumann P."/>
            <person name="Sproer C."/>
            <person name="Kovacs A.L."/>
            <person name="Boka K."/>
            <person name="Dobosy P."/>
            <person name="Ovari M."/>
            <person name="Szili-Kovacs T."/>
            <person name="Toth E."/>
        </authorList>
    </citation>
    <scope>NUCLEOTIDE SEQUENCE [LARGE SCALE GENOMIC DNA]</scope>
    <source>
        <strain evidence="2 3">B16-10</strain>
    </source>
</reference>
<dbReference type="RefSeq" id="WP_129080655.1">
    <property type="nucleotide sequence ID" value="NZ_QOUX01000047.1"/>
</dbReference>
<dbReference type="InterPro" id="IPR000182">
    <property type="entry name" value="GNAT_dom"/>
</dbReference>
<dbReference type="GO" id="GO:0008080">
    <property type="term" value="F:N-acetyltransferase activity"/>
    <property type="evidence" value="ECO:0007669"/>
    <property type="project" value="InterPro"/>
</dbReference>
<dbReference type="PROSITE" id="PS51186">
    <property type="entry name" value="GNAT"/>
    <property type="match status" value="1"/>
</dbReference>
<dbReference type="AlphaFoldDB" id="A0A4Q0VMQ8"/>
<dbReference type="EMBL" id="QOUX01000047">
    <property type="protein sequence ID" value="RXI96687.1"/>
    <property type="molecule type" value="Genomic_DNA"/>
</dbReference>
<dbReference type="Pfam" id="PF00583">
    <property type="entry name" value="Acetyltransf_1"/>
    <property type="match status" value="1"/>
</dbReference>
<dbReference type="OrthoDB" id="9790652at2"/>
<gene>
    <name evidence="2" type="primary">ablB</name>
    <name evidence="2" type="ORF">DS745_23605</name>
</gene>
<dbReference type="InterPro" id="IPR022525">
    <property type="entry name" value="GNAT_AblB"/>
</dbReference>
<comment type="caution">
    <text evidence="2">The sequence shown here is derived from an EMBL/GenBank/DDBJ whole genome shotgun (WGS) entry which is preliminary data.</text>
</comment>
<sequence length="281" mass="32515">MGVPYISNTETGPDFFIDVTIDFINERIRVDDYRGNINSIMARMKALAEQYSFTKVIIKARGEDWRELLARGYTLEGMIDRYFNGSDAYFMVYYLNDNRRTSLTLEKEDEMCEKIFLLPTAQSSQLPDGYLMRLAGSNDCQALAELYGRVFQTYPTPMNEPEYIRKVMDDGTIFFVVEWKGEIVSAASAEVNEAYHNAEMTDCATLPEHRKYGFMQLLLSGLEQELTKKQIYCAYSLARAQSYGMNACLKKLDYQYRGRLMNNCIMNGAYENMNVWVKRLV</sequence>
<keyword evidence="2" id="KW-0808">Transferase</keyword>
<dbReference type="Gene3D" id="3.40.630.30">
    <property type="match status" value="1"/>
</dbReference>
<evidence type="ECO:0000259" key="1">
    <source>
        <dbReference type="PROSITE" id="PS51186"/>
    </source>
</evidence>
<dbReference type="NCBIfam" id="TIGR03827">
    <property type="entry name" value="GNAT_ablB"/>
    <property type="match status" value="1"/>
</dbReference>
<evidence type="ECO:0000313" key="2">
    <source>
        <dbReference type="EMBL" id="RXI96687.1"/>
    </source>
</evidence>
<dbReference type="Proteomes" id="UP000290649">
    <property type="component" value="Unassembled WGS sequence"/>
</dbReference>
<dbReference type="InterPro" id="IPR016181">
    <property type="entry name" value="Acyl_CoA_acyltransferase"/>
</dbReference>
<proteinExistence type="predicted"/>
<keyword evidence="3" id="KW-1185">Reference proteome</keyword>
<name>A0A4Q0VMQ8_9BACI</name>
<feature type="domain" description="N-acetyltransferase" evidence="1">
    <location>
        <begin position="130"/>
        <end position="276"/>
    </location>
</feature>